<dbReference type="EMBL" id="BPLQ01008142">
    <property type="protein sequence ID" value="GIY35154.1"/>
    <property type="molecule type" value="Genomic_DNA"/>
</dbReference>
<accession>A0AAV4SQA5</accession>
<name>A0AAV4SQA5_9ARAC</name>
<dbReference type="AlphaFoldDB" id="A0AAV4SQA5"/>
<keyword evidence="2" id="KW-1185">Reference proteome</keyword>
<comment type="caution">
    <text evidence="1">The sequence shown here is derived from an EMBL/GenBank/DDBJ whole genome shotgun (WGS) entry which is preliminary data.</text>
</comment>
<evidence type="ECO:0000313" key="2">
    <source>
        <dbReference type="Proteomes" id="UP001054837"/>
    </source>
</evidence>
<reference evidence="1 2" key="1">
    <citation type="submission" date="2021-06" db="EMBL/GenBank/DDBJ databases">
        <title>Caerostris darwini draft genome.</title>
        <authorList>
            <person name="Kono N."/>
            <person name="Arakawa K."/>
        </authorList>
    </citation>
    <scope>NUCLEOTIDE SEQUENCE [LARGE SCALE GENOMIC DNA]</scope>
</reference>
<proteinExistence type="predicted"/>
<protein>
    <submittedName>
        <fullName evidence="1">Uncharacterized protein</fullName>
    </submittedName>
</protein>
<gene>
    <name evidence="1" type="ORF">CDAR_207041</name>
</gene>
<sequence>MIHQLISFSFSILERVVTYLSPKILICVTKRDTKFMPSDFKLIIVIVPTCVHYYPIQYHCSQGRPKATHHPAYCLNSQVFRGVPQGPKARP</sequence>
<dbReference type="Proteomes" id="UP001054837">
    <property type="component" value="Unassembled WGS sequence"/>
</dbReference>
<evidence type="ECO:0000313" key="1">
    <source>
        <dbReference type="EMBL" id="GIY35154.1"/>
    </source>
</evidence>
<organism evidence="1 2">
    <name type="scientific">Caerostris darwini</name>
    <dbReference type="NCBI Taxonomy" id="1538125"/>
    <lineage>
        <taxon>Eukaryota</taxon>
        <taxon>Metazoa</taxon>
        <taxon>Ecdysozoa</taxon>
        <taxon>Arthropoda</taxon>
        <taxon>Chelicerata</taxon>
        <taxon>Arachnida</taxon>
        <taxon>Araneae</taxon>
        <taxon>Araneomorphae</taxon>
        <taxon>Entelegynae</taxon>
        <taxon>Araneoidea</taxon>
        <taxon>Araneidae</taxon>
        <taxon>Caerostris</taxon>
    </lineage>
</organism>